<reference evidence="3 4" key="1">
    <citation type="submission" date="2019-03" db="EMBL/GenBank/DDBJ databases">
        <title>Genomic Encyclopedia of Archaeal and Bacterial Type Strains, Phase II (KMG-II): from individual species to whole genera.</title>
        <authorList>
            <person name="Goeker M."/>
        </authorList>
    </citation>
    <scope>NUCLEOTIDE SEQUENCE [LARGE SCALE GENOMIC DNA]</scope>
    <source>
        <strain evidence="3 4">DSM 45499</strain>
    </source>
</reference>
<evidence type="ECO:0000259" key="2">
    <source>
        <dbReference type="Pfam" id="PF13672"/>
    </source>
</evidence>
<name>A0A4R7VNW3_9PSEU</name>
<dbReference type="Pfam" id="PF13672">
    <property type="entry name" value="PP2C_2"/>
    <property type="match status" value="1"/>
</dbReference>
<dbReference type="EMBL" id="SOCP01000006">
    <property type="protein sequence ID" value="TDV51055.1"/>
    <property type="molecule type" value="Genomic_DNA"/>
</dbReference>
<evidence type="ECO:0000256" key="1">
    <source>
        <dbReference type="SAM" id="MobiDB-lite"/>
    </source>
</evidence>
<protein>
    <submittedName>
        <fullName evidence="3">Serine/threonine protein phosphatase PrpC</fullName>
    </submittedName>
</protein>
<evidence type="ECO:0000313" key="3">
    <source>
        <dbReference type="EMBL" id="TDV51055.1"/>
    </source>
</evidence>
<dbReference type="InterPro" id="IPR036457">
    <property type="entry name" value="PPM-type-like_dom_sf"/>
</dbReference>
<dbReference type="RefSeq" id="WP_133904253.1">
    <property type="nucleotide sequence ID" value="NZ_SOCP01000006.1"/>
</dbReference>
<keyword evidence="4" id="KW-1185">Reference proteome</keyword>
<sequence length="274" mass="28731">MTVDQTWGDGGVFRPRELGPPSRAAGQPWRLDAVADVPDTVIEAGRVGALEIRAASTRGAAHRARGEVRQDAVGVTDLGGRYVLAAVADGVGDASHAHRGAQLAVRHALGYLTWALPGSDLDVVDMVGAVRAAERAVREAGPAPECRATTLTVAAIELGWAGQGHRYRAVRVGDSPALVLSGGVFLPLFTRRAQVDDRLPSPKGPPDGVRGVLRTGEALVLATSGLGAPVRDMAVGAYLAQAWAEPPGPVAYLHHLQFDLRSFDDDRTAAVIWA</sequence>
<evidence type="ECO:0000313" key="4">
    <source>
        <dbReference type="Proteomes" id="UP000294927"/>
    </source>
</evidence>
<organism evidence="3 4">
    <name type="scientific">Actinophytocola oryzae</name>
    <dbReference type="NCBI Taxonomy" id="502181"/>
    <lineage>
        <taxon>Bacteria</taxon>
        <taxon>Bacillati</taxon>
        <taxon>Actinomycetota</taxon>
        <taxon>Actinomycetes</taxon>
        <taxon>Pseudonocardiales</taxon>
        <taxon>Pseudonocardiaceae</taxon>
    </lineage>
</organism>
<accession>A0A4R7VNW3</accession>
<dbReference type="AlphaFoldDB" id="A0A4R7VNW3"/>
<dbReference type="InterPro" id="IPR001932">
    <property type="entry name" value="PPM-type_phosphatase-like_dom"/>
</dbReference>
<proteinExistence type="predicted"/>
<comment type="caution">
    <text evidence="3">The sequence shown here is derived from an EMBL/GenBank/DDBJ whole genome shotgun (WGS) entry which is preliminary data.</text>
</comment>
<dbReference type="Gene3D" id="3.60.40.10">
    <property type="entry name" value="PPM-type phosphatase domain"/>
    <property type="match status" value="1"/>
</dbReference>
<dbReference type="OrthoDB" id="491589at2"/>
<feature type="domain" description="PPM-type phosphatase" evidence="2">
    <location>
        <begin position="58"/>
        <end position="192"/>
    </location>
</feature>
<dbReference type="SUPFAM" id="SSF81606">
    <property type="entry name" value="PP2C-like"/>
    <property type="match status" value="1"/>
</dbReference>
<dbReference type="Proteomes" id="UP000294927">
    <property type="component" value="Unassembled WGS sequence"/>
</dbReference>
<gene>
    <name evidence="3" type="ORF">CLV71_106406</name>
</gene>
<feature type="region of interest" description="Disordered" evidence="1">
    <location>
        <begin position="1"/>
        <end position="25"/>
    </location>
</feature>